<dbReference type="PROSITE" id="PS51257">
    <property type="entry name" value="PROKAR_LIPOPROTEIN"/>
    <property type="match status" value="1"/>
</dbReference>
<dbReference type="HOGENOM" id="CLU_007082_5_1_11"/>
<evidence type="ECO:0000256" key="2">
    <source>
        <dbReference type="ARBA" id="ARBA00006285"/>
    </source>
</evidence>
<accession>A0LQY8</accession>
<feature type="chain" id="PRO_5038483607" description="beta-N-acetylhexosaminidase" evidence="8">
    <location>
        <begin position="21"/>
        <end position="558"/>
    </location>
</feature>
<dbReference type="RefSeq" id="WP_011718912.1">
    <property type="nucleotide sequence ID" value="NC_008578.1"/>
</dbReference>
<dbReference type="PANTHER" id="PTHR22600:SF57">
    <property type="entry name" value="BETA-N-ACETYLHEXOSAMINIDASE"/>
    <property type="match status" value="1"/>
</dbReference>
<dbReference type="GO" id="GO:0004563">
    <property type="term" value="F:beta-N-acetylhexosaminidase activity"/>
    <property type="evidence" value="ECO:0007669"/>
    <property type="project" value="UniProtKB-EC"/>
</dbReference>
<evidence type="ECO:0000256" key="1">
    <source>
        <dbReference type="ARBA" id="ARBA00001231"/>
    </source>
</evidence>
<feature type="active site" description="Proton donor" evidence="6">
    <location>
        <position position="366"/>
    </location>
</feature>
<dbReference type="InParanoid" id="A0LQY8"/>
<dbReference type="CAZy" id="GH20">
    <property type="family name" value="Glycoside Hydrolase Family 20"/>
</dbReference>
<dbReference type="Proteomes" id="UP000008221">
    <property type="component" value="Chromosome"/>
</dbReference>
<dbReference type="EC" id="3.2.1.52" evidence="3"/>
<feature type="domain" description="Beta-hexosaminidase bacterial type N-terminal" evidence="10">
    <location>
        <begin position="66"/>
        <end position="200"/>
    </location>
</feature>
<keyword evidence="8" id="KW-0732">Signal</keyword>
<dbReference type="InterPro" id="IPR029018">
    <property type="entry name" value="Hex-like_dom2"/>
</dbReference>
<dbReference type="GO" id="GO:0005975">
    <property type="term" value="P:carbohydrate metabolic process"/>
    <property type="evidence" value="ECO:0007669"/>
    <property type="project" value="InterPro"/>
</dbReference>
<evidence type="ECO:0000259" key="10">
    <source>
        <dbReference type="Pfam" id="PF02838"/>
    </source>
</evidence>
<keyword evidence="5 11" id="KW-0326">Glycosidase</keyword>
<dbReference type="SUPFAM" id="SSF51445">
    <property type="entry name" value="(Trans)glycosidases"/>
    <property type="match status" value="1"/>
</dbReference>
<dbReference type="STRING" id="351607.Acel_0072"/>
<dbReference type="InterPro" id="IPR015883">
    <property type="entry name" value="Glyco_hydro_20_cat"/>
</dbReference>
<evidence type="ECO:0000256" key="6">
    <source>
        <dbReference type="PIRSR" id="PIRSR625705-1"/>
    </source>
</evidence>
<dbReference type="PRINTS" id="PR00738">
    <property type="entry name" value="GLHYDRLASE20"/>
</dbReference>
<evidence type="ECO:0000256" key="8">
    <source>
        <dbReference type="SAM" id="SignalP"/>
    </source>
</evidence>
<comment type="catalytic activity">
    <reaction evidence="1">
        <text>Hydrolysis of terminal non-reducing N-acetyl-D-hexosamine residues in N-acetyl-beta-D-hexosaminides.</text>
        <dbReference type="EC" id="3.2.1.52"/>
    </reaction>
</comment>
<dbReference type="Pfam" id="PF00728">
    <property type="entry name" value="Glyco_hydro_20"/>
    <property type="match status" value="1"/>
</dbReference>
<feature type="region of interest" description="Disordered" evidence="7">
    <location>
        <begin position="29"/>
        <end position="52"/>
    </location>
</feature>
<name>A0LQY8_ACIC1</name>
<dbReference type="AlphaFoldDB" id="A0LQY8"/>
<sequence length="558" mass="59887">MRSKLAWFRMGLCAVGVAVTGCTPQPVTNPDHTLPPASAAPSSPAVTASPLPWPGPAVSGGAITKGLVPLPALAESDPAETFQLSPATRIWIGPDHTLEPIADDLAAALRPATGFSLPIDTAPTAPANAFLLALDNTEPQLGTEGYDLSITRDAVRLVARTPEGLFHGIQTIRQLLPARIEARTPQPGPWHMIGGRIVDYPRFAYRGAMLDVARHFFPVADVERYIDELALYKVNVLHLHLSDDQGWRIAIDSWPKLAPVGGKTEVGGGPGGYYTQADYRAIVAYAQAHFITVVPEIETPGHVNAALVAYPQLACSGKPIRPYTGTGVGFSSLCISNPTVYQFVDDVVGELAALTPGPYIHLGGDEAMSTPPSEYAAFVQKAQAIVEAHGKTLMGWAEIAKGSLDASAVAEYWNFRDGMASARQALARGMRLVAAPADHAYLDQKYTATSRLGLTWAGPVSVAEAYAWDPTMIAPDGDVLGVEAPLWSETIRTMADIEYLAWPRMAGIAEIGWTPQSERSWQEYRLRLAAQGPRWQELGVNFYPSPEVPWPTASTNAS</sequence>
<dbReference type="EMBL" id="CP000481">
    <property type="protein sequence ID" value="ABK51848.1"/>
    <property type="molecule type" value="Genomic_DNA"/>
</dbReference>
<dbReference type="Pfam" id="PF02838">
    <property type="entry name" value="Glyco_hydro_20b"/>
    <property type="match status" value="1"/>
</dbReference>
<feature type="signal peptide" evidence="8">
    <location>
        <begin position="1"/>
        <end position="20"/>
    </location>
</feature>
<dbReference type="GO" id="GO:0016020">
    <property type="term" value="C:membrane"/>
    <property type="evidence" value="ECO:0007669"/>
    <property type="project" value="TreeGrafter"/>
</dbReference>
<evidence type="ECO:0000256" key="7">
    <source>
        <dbReference type="SAM" id="MobiDB-lite"/>
    </source>
</evidence>
<evidence type="ECO:0000313" key="12">
    <source>
        <dbReference type="Proteomes" id="UP000008221"/>
    </source>
</evidence>
<dbReference type="InterPro" id="IPR015882">
    <property type="entry name" value="HEX_bac_N"/>
</dbReference>
<evidence type="ECO:0000256" key="3">
    <source>
        <dbReference type="ARBA" id="ARBA00012663"/>
    </source>
</evidence>
<organism evidence="11 12">
    <name type="scientific">Acidothermus cellulolyticus (strain ATCC 43068 / DSM 8971 / 11B)</name>
    <dbReference type="NCBI Taxonomy" id="351607"/>
    <lineage>
        <taxon>Bacteria</taxon>
        <taxon>Bacillati</taxon>
        <taxon>Actinomycetota</taxon>
        <taxon>Actinomycetes</taxon>
        <taxon>Acidothermales</taxon>
        <taxon>Acidothermaceae</taxon>
        <taxon>Acidothermus</taxon>
    </lineage>
</organism>
<comment type="similarity">
    <text evidence="2">Belongs to the glycosyl hydrolase 20 family.</text>
</comment>
<dbReference type="SUPFAM" id="SSF55545">
    <property type="entry name" value="beta-N-acetylhexosaminidase-like domain"/>
    <property type="match status" value="1"/>
</dbReference>
<evidence type="ECO:0000313" key="11">
    <source>
        <dbReference type="EMBL" id="ABK51848.1"/>
    </source>
</evidence>
<dbReference type="eggNOG" id="COG3525">
    <property type="taxonomic scope" value="Bacteria"/>
</dbReference>
<dbReference type="KEGG" id="ace:Acel_0072"/>
<feature type="domain" description="Glycoside hydrolase family 20 catalytic" evidence="9">
    <location>
        <begin position="203"/>
        <end position="515"/>
    </location>
</feature>
<gene>
    <name evidence="11" type="ordered locus">Acel_0072</name>
</gene>
<dbReference type="PANTHER" id="PTHR22600">
    <property type="entry name" value="BETA-HEXOSAMINIDASE"/>
    <property type="match status" value="1"/>
</dbReference>
<dbReference type="CDD" id="cd06568">
    <property type="entry name" value="GH20_SpHex_like"/>
    <property type="match status" value="1"/>
</dbReference>
<evidence type="ECO:0000259" key="9">
    <source>
        <dbReference type="Pfam" id="PF00728"/>
    </source>
</evidence>
<protein>
    <recommendedName>
        <fullName evidence="3">beta-N-acetylhexosaminidase</fullName>
        <ecNumber evidence="3">3.2.1.52</ecNumber>
    </recommendedName>
</protein>
<feature type="compositionally biased region" description="Low complexity" evidence="7">
    <location>
        <begin position="34"/>
        <end position="50"/>
    </location>
</feature>
<dbReference type="GO" id="GO:0030203">
    <property type="term" value="P:glycosaminoglycan metabolic process"/>
    <property type="evidence" value="ECO:0007669"/>
    <property type="project" value="TreeGrafter"/>
</dbReference>
<reference evidence="11 12" key="1">
    <citation type="journal article" date="2009" name="Genome Res.">
        <title>Complete genome of the cellulolytic thermophile Acidothermus cellulolyticus 11B provides insights into its ecophysiological and evolutionary adaptations.</title>
        <authorList>
            <person name="Barabote R.D."/>
            <person name="Xie G."/>
            <person name="Leu D.H."/>
            <person name="Normand P."/>
            <person name="Necsulea A."/>
            <person name="Daubin V."/>
            <person name="Medigue C."/>
            <person name="Adney W.S."/>
            <person name="Xu X.C."/>
            <person name="Lapidus A."/>
            <person name="Parales R.E."/>
            <person name="Detter C."/>
            <person name="Pujic P."/>
            <person name="Bruce D."/>
            <person name="Lavire C."/>
            <person name="Challacombe J.F."/>
            <person name="Brettin T.S."/>
            <person name="Berry A.M."/>
        </authorList>
    </citation>
    <scope>NUCLEOTIDE SEQUENCE [LARGE SCALE GENOMIC DNA]</scope>
    <source>
        <strain evidence="12">ATCC 43068 / DSM 8971 / 11B</strain>
    </source>
</reference>
<dbReference type="InterPro" id="IPR025705">
    <property type="entry name" value="Beta_hexosaminidase_sua/sub"/>
</dbReference>
<proteinExistence type="inferred from homology"/>
<dbReference type="InterPro" id="IPR017853">
    <property type="entry name" value="GH"/>
</dbReference>
<dbReference type="Gene3D" id="3.30.379.10">
    <property type="entry name" value="Chitobiase/beta-hexosaminidase domain 2-like"/>
    <property type="match status" value="1"/>
</dbReference>
<evidence type="ECO:0000256" key="4">
    <source>
        <dbReference type="ARBA" id="ARBA00022801"/>
    </source>
</evidence>
<keyword evidence="4 11" id="KW-0378">Hydrolase</keyword>
<dbReference type="Gene3D" id="3.20.20.80">
    <property type="entry name" value="Glycosidases"/>
    <property type="match status" value="1"/>
</dbReference>
<keyword evidence="12" id="KW-1185">Reference proteome</keyword>
<evidence type="ECO:0000256" key="5">
    <source>
        <dbReference type="ARBA" id="ARBA00023295"/>
    </source>
</evidence>